<sequence length="343" mass="36221">MAEAVLVTGGSGFIGGWCIVELLRRGYDVRTTVRSLTKAPAVEAAIASAVGISELGGERLTFFVADLTKDDAWDTAVTGCDYVLHVASPLGADAPKDPNTLIVPARDGTLRVLKAATKAGVKRVVVTSSAAAAASPPWSTESLNNEAVWTDPTAKGLNAYRQSKTLAERAAWHFMAQHAGPTTLTTILPSAVFGPILTAEGLGSVQVIQRMLSGKFPGNPRIGFSIVDVRDVADMHIRAMTAPEAAGERFLASGDFLWAAEISALLRAKLGDRAKKVPTRSLPDFVLRIASIFDPAVRLVTPSLGRKHRFTTAKAERVLGWHGRSAAETVIDCAESLIAAGAV</sequence>
<proteinExistence type="inferred from homology"/>
<evidence type="ECO:0000256" key="2">
    <source>
        <dbReference type="ARBA" id="ARBA00023445"/>
    </source>
</evidence>
<dbReference type="InterPro" id="IPR036291">
    <property type="entry name" value="NAD(P)-bd_dom_sf"/>
</dbReference>
<dbReference type="CDD" id="cd05227">
    <property type="entry name" value="AR_SDR_e"/>
    <property type="match status" value="1"/>
</dbReference>
<dbReference type="EMBL" id="CP032694">
    <property type="protein sequence ID" value="AYG57950.1"/>
    <property type="molecule type" value="Genomic_DNA"/>
</dbReference>
<dbReference type="InterPro" id="IPR050425">
    <property type="entry name" value="NAD(P)_dehydrat-like"/>
</dbReference>
<dbReference type="PANTHER" id="PTHR10366:SF564">
    <property type="entry name" value="STEROL-4-ALPHA-CARBOXYLATE 3-DEHYDROGENASE, DECARBOXYLATING"/>
    <property type="match status" value="1"/>
</dbReference>
<dbReference type="Gene3D" id="3.40.50.720">
    <property type="entry name" value="NAD(P)-binding Rossmann-like Domain"/>
    <property type="match status" value="1"/>
</dbReference>
<dbReference type="GO" id="GO:0016616">
    <property type="term" value="F:oxidoreductase activity, acting on the CH-OH group of donors, NAD or NADP as acceptor"/>
    <property type="evidence" value="ECO:0007669"/>
    <property type="project" value="TreeGrafter"/>
</dbReference>
<evidence type="ECO:0000256" key="1">
    <source>
        <dbReference type="ARBA" id="ARBA00023002"/>
    </source>
</evidence>
<comment type="similarity">
    <text evidence="2">Belongs to the NAD(P)-dependent epimerase/dehydratase family. Dihydroflavonol-4-reductase subfamily.</text>
</comment>
<dbReference type="RefSeq" id="WP_120703041.1">
    <property type="nucleotide sequence ID" value="NZ_CP032694.1"/>
</dbReference>
<protein>
    <submittedName>
        <fullName evidence="4">Aldehyde reductase</fullName>
    </submittedName>
</protein>
<keyword evidence="5" id="KW-1185">Reference proteome</keyword>
<dbReference type="OrthoDB" id="9778052at2"/>
<evidence type="ECO:0000259" key="3">
    <source>
        <dbReference type="Pfam" id="PF01370"/>
    </source>
</evidence>
<evidence type="ECO:0000313" key="5">
    <source>
        <dbReference type="Proteomes" id="UP000282195"/>
    </source>
</evidence>
<dbReference type="SUPFAM" id="SSF51735">
    <property type="entry name" value="NAD(P)-binding Rossmann-fold domains"/>
    <property type="match status" value="1"/>
</dbReference>
<dbReference type="InterPro" id="IPR001509">
    <property type="entry name" value="Epimerase_deHydtase"/>
</dbReference>
<keyword evidence="1" id="KW-0560">Oxidoreductase</keyword>
<accession>A0A387FFH4</accession>
<dbReference type="Proteomes" id="UP000282195">
    <property type="component" value="Chromosome"/>
</dbReference>
<dbReference type="FunFam" id="3.40.50.720:FF:000336">
    <property type="entry name" value="Aldehyde reductase"/>
    <property type="match status" value="1"/>
</dbReference>
<organism evidence="4 5">
    <name type="scientific">Rhizobium jaguaris</name>
    <dbReference type="NCBI Taxonomy" id="1312183"/>
    <lineage>
        <taxon>Bacteria</taxon>
        <taxon>Pseudomonadati</taxon>
        <taxon>Pseudomonadota</taxon>
        <taxon>Alphaproteobacteria</taxon>
        <taxon>Hyphomicrobiales</taxon>
        <taxon>Rhizobiaceae</taxon>
        <taxon>Rhizobium/Agrobacterium group</taxon>
        <taxon>Rhizobium</taxon>
    </lineage>
</organism>
<evidence type="ECO:0000313" key="4">
    <source>
        <dbReference type="EMBL" id="AYG57950.1"/>
    </source>
</evidence>
<dbReference type="Pfam" id="PF01370">
    <property type="entry name" value="Epimerase"/>
    <property type="match status" value="1"/>
</dbReference>
<dbReference type="PANTHER" id="PTHR10366">
    <property type="entry name" value="NAD DEPENDENT EPIMERASE/DEHYDRATASE"/>
    <property type="match status" value="1"/>
</dbReference>
<name>A0A387FFH4_9HYPH</name>
<reference evidence="4 5" key="1">
    <citation type="submission" date="2018-10" db="EMBL/GenBank/DDBJ databases">
        <title>Rhizobium etli, R. leguminosarum and a new Rhizobium genospecies from Phaseolus dumosus.</title>
        <authorList>
            <person name="Ramirez-Puebla S.T."/>
            <person name="Rogel-Hernandez M.A."/>
            <person name="Guerrero G."/>
            <person name="Ormeno-Orrillo E."/>
            <person name="Martinez-Romero J.C."/>
            <person name="Negrete-Yankelevich S."/>
            <person name="Martinez-Romero E."/>
        </authorList>
    </citation>
    <scope>NUCLEOTIDE SEQUENCE [LARGE SCALE GENOMIC DNA]</scope>
    <source>
        <strain evidence="4 5">CCGE525</strain>
    </source>
</reference>
<gene>
    <name evidence="4" type="ORF">CCGE525_03300</name>
</gene>
<dbReference type="AlphaFoldDB" id="A0A387FFH4"/>
<feature type="domain" description="NAD-dependent epimerase/dehydratase" evidence="3">
    <location>
        <begin position="5"/>
        <end position="246"/>
    </location>
</feature>
<dbReference type="KEGG" id="rjg:CCGE525_03300"/>